<accession>A0A6G4XWL1</accession>
<sequence>MTHVDEAVSSTAPDDSAVADWTVLCGRRVVLDDRWISDDEERPGRESRHQGVLSSVAVGNADAIELTLTRYDGRTLLVRPVGQFTVTDADTGDVLYAPFGRTPYTLPQAFVTAVREVAPERWDELLWVMRRSVDELSPHKAQELVDLAAHIEWECTQEQDVLDDPASPAAQYADAARHVVQMWETDPFPRSQTSASTGRQ</sequence>
<dbReference type="Proteomes" id="UP000481109">
    <property type="component" value="Unassembled WGS sequence"/>
</dbReference>
<proteinExistence type="predicted"/>
<evidence type="ECO:0000313" key="2">
    <source>
        <dbReference type="Proteomes" id="UP000481109"/>
    </source>
</evidence>
<keyword evidence="2" id="KW-1185">Reference proteome</keyword>
<reference evidence="1 2" key="1">
    <citation type="submission" date="2020-02" db="EMBL/GenBank/DDBJ databases">
        <title>Whole-genome analyses of novel actinobacteria.</title>
        <authorList>
            <person name="Sahin N."/>
            <person name="Tokatli A."/>
        </authorList>
    </citation>
    <scope>NUCLEOTIDE SEQUENCE [LARGE SCALE GENOMIC DNA]</scope>
    <source>
        <strain evidence="1 2">YC504</strain>
    </source>
</reference>
<dbReference type="RefSeq" id="WP_165336398.1">
    <property type="nucleotide sequence ID" value="NZ_JAAKZW010000269.1"/>
</dbReference>
<name>A0A6G4XWL1_9ACTN</name>
<gene>
    <name evidence="1" type="ORF">G6045_35825</name>
</gene>
<dbReference type="AlphaFoldDB" id="A0A6G4XWL1"/>
<dbReference type="EMBL" id="JAAKZW010000269">
    <property type="protein sequence ID" value="NGO80991.1"/>
    <property type="molecule type" value="Genomic_DNA"/>
</dbReference>
<comment type="caution">
    <text evidence="1">The sequence shown here is derived from an EMBL/GenBank/DDBJ whole genome shotgun (WGS) entry which is preliminary data.</text>
</comment>
<protein>
    <submittedName>
        <fullName evidence="1">Uncharacterized protein</fullName>
    </submittedName>
</protein>
<organism evidence="1 2">
    <name type="scientific">Streptomyces mesophilus</name>
    <dbReference type="NCBI Taxonomy" id="1775132"/>
    <lineage>
        <taxon>Bacteria</taxon>
        <taxon>Bacillati</taxon>
        <taxon>Actinomycetota</taxon>
        <taxon>Actinomycetes</taxon>
        <taxon>Kitasatosporales</taxon>
        <taxon>Streptomycetaceae</taxon>
        <taxon>Streptomyces</taxon>
    </lineage>
</organism>
<evidence type="ECO:0000313" key="1">
    <source>
        <dbReference type="EMBL" id="NGO80991.1"/>
    </source>
</evidence>